<name>A0A6P5PCN2_MUSCR</name>
<protein>
    <recommendedName>
        <fullName evidence="18">Pyrroline-5-carboxylate reductase</fullName>
        <ecNumber evidence="18">1.5.1.2</ecNumber>
    </recommendedName>
</protein>
<sequence>MSVGFIGAGQLACALARGFTAAGVLSAHKIIASSPDMDLPTVSALRKMGVNLTRSNKDTVRHSDVLFLAVKPHIIPFILDEIGADVQERHIVVSCAAGVTISSVEKKLMAFQPAPKVIRCMTNTPVVVREGATVYATGTHALVEDGKLLEQLMSSVGFCTEVEEDLIDAITGLSGSGPAYAFMALDALADGGVKMGVPRRLAVRLGAQALLGAAKMLLDSEDHPGQLKDNVCSPGGATIHALHFLESGGFRSLLINAVEASCIRTRELQSMADQEKVSPAALKKTLLDRVKLESPTVSTLAPPSSGKLLTRNPAQGSKKE</sequence>
<dbReference type="KEGG" id="mcal:110292260"/>
<keyword evidence="8 18" id="KW-0641">Proline biosynthesis</keyword>
<evidence type="ECO:0000256" key="3">
    <source>
        <dbReference type="ARBA" id="ARBA00005205"/>
    </source>
</evidence>
<dbReference type="SUPFAM" id="SSF48179">
    <property type="entry name" value="6-phosphogluconate dehydrogenase C-terminal domain-like"/>
    <property type="match status" value="1"/>
</dbReference>
<comment type="function">
    <text evidence="16">Oxidoreductase that catalyzes the last step in proline biosynthesis, which corresponds to the reduction of pyrroline-5-carboxylate to L-proline using NAD(P)H. At physiologic concentrations, has higher specific activity in the presence of NADH. Involved in cellular response to oxidative stress. In some cell types, such as erythrocytes, its primary function may be the generation of NADP(+).</text>
</comment>
<feature type="binding site" evidence="17">
    <location>
        <position position="34"/>
    </location>
    <ligand>
        <name>NADP(+)</name>
        <dbReference type="ChEBI" id="CHEBI:58349"/>
    </ligand>
</feature>
<dbReference type="Pfam" id="PF03807">
    <property type="entry name" value="F420_oxidored"/>
    <property type="match status" value="1"/>
</dbReference>
<organism evidence="22 23">
    <name type="scientific">Mus caroli</name>
    <name type="common">Ryukyu mouse</name>
    <name type="synonym">Ricefield mouse</name>
    <dbReference type="NCBI Taxonomy" id="10089"/>
    <lineage>
        <taxon>Eukaryota</taxon>
        <taxon>Metazoa</taxon>
        <taxon>Chordata</taxon>
        <taxon>Craniata</taxon>
        <taxon>Vertebrata</taxon>
        <taxon>Euteleostomi</taxon>
        <taxon>Mammalia</taxon>
        <taxon>Eutheria</taxon>
        <taxon>Euarchontoglires</taxon>
        <taxon>Glires</taxon>
        <taxon>Rodentia</taxon>
        <taxon>Myomorpha</taxon>
        <taxon>Muroidea</taxon>
        <taxon>Muridae</taxon>
        <taxon>Murinae</taxon>
        <taxon>Mus</taxon>
        <taxon>Mus</taxon>
    </lineage>
</organism>
<evidence type="ECO:0000256" key="17">
    <source>
        <dbReference type="PIRSR" id="PIRSR000193-1"/>
    </source>
</evidence>
<dbReference type="FunFam" id="1.10.3730.10:FF:000003">
    <property type="entry name" value="Pyrroline-5-carboxylate reductase 1, mitochondrial"/>
    <property type="match status" value="1"/>
</dbReference>
<keyword evidence="9 17" id="KW-0521">NADP</keyword>
<dbReference type="GeneID" id="110292260"/>
<dbReference type="InterPro" id="IPR053790">
    <property type="entry name" value="P5CR-like_CS"/>
</dbReference>
<dbReference type="CTD" id="29920"/>
<comment type="subcellular location">
    <subcellularLocation>
        <location evidence="2">Cytoplasm</location>
    </subcellularLocation>
    <subcellularLocation>
        <location evidence="1">Mitochondrion</location>
    </subcellularLocation>
</comment>
<evidence type="ECO:0000313" key="23">
    <source>
        <dbReference type="RefSeq" id="XP_021015129.1"/>
    </source>
</evidence>
<keyword evidence="6" id="KW-0597">Phosphoprotein</keyword>
<dbReference type="FunFam" id="3.40.50.720:FF:000064">
    <property type="entry name" value="Pyrroline-5-carboxylate reductase 1"/>
    <property type="match status" value="1"/>
</dbReference>
<feature type="binding site" evidence="17">
    <location>
        <begin position="69"/>
        <end position="72"/>
    </location>
    <ligand>
        <name>NADP(+)</name>
        <dbReference type="ChEBI" id="CHEBI:58349"/>
    </ligand>
</feature>
<proteinExistence type="inferred from homology"/>
<evidence type="ECO:0000256" key="8">
    <source>
        <dbReference type="ARBA" id="ARBA00022650"/>
    </source>
</evidence>
<feature type="domain" description="Pyrroline-5-carboxylate reductase dimerisation" evidence="21">
    <location>
        <begin position="164"/>
        <end position="268"/>
    </location>
</feature>
<dbReference type="HAMAP" id="MF_01925">
    <property type="entry name" value="P5C_reductase"/>
    <property type="match status" value="1"/>
</dbReference>
<dbReference type="PANTHER" id="PTHR11645:SF61">
    <property type="entry name" value="PYRROLINE-5-CARBOXYLATE REDUCTASE 2"/>
    <property type="match status" value="1"/>
</dbReference>
<evidence type="ECO:0000313" key="22">
    <source>
        <dbReference type="Proteomes" id="UP000515126"/>
    </source>
</evidence>
<feature type="domain" description="Pyrroline-5-carboxylate reductase catalytic N-terminal" evidence="20">
    <location>
        <begin position="3"/>
        <end position="98"/>
    </location>
</feature>
<evidence type="ECO:0000256" key="15">
    <source>
        <dbReference type="ARBA" id="ARBA00049875"/>
    </source>
</evidence>
<evidence type="ECO:0000256" key="18">
    <source>
        <dbReference type="RuleBase" id="RU003903"/>
    </source>
</evidence>
<dbReference type="SUPFAM" id="SSF51735">
    <property type="entry name" value="NAD(P)-binding Rossmann-fold domains"/>
    <property type="match status" value="1"/>
</dbReference>
<dbReference type="GO" id="GO:0034599">
    <property type="term" value="P:cellular response to oxidative stress"/>
    <property type="evidence" value="ECO:0007669"/>
    <property type="project" value="Ensembl"/>
</dbReference>
<comment type="catalytic activity">
    <reaction evidence="15">
        <text>L-proline + NAD(+) = (S)-1-pyrroline-5-carboxylate + NADH + 2 H(+)</text>
        <dbReference type="Rhea" id="RHEA:14105"/>
        <dbReference type="ChEBI" id="CHEBI:15378"/>
        <dbReference type="ChEBI" id="CHEBI:17388"/>
        <dbReference type="ChEBI" id="CHEBI:57540"/>
        <dbReference type="ChEBI" id="CHEBI:57945"/>
        <dbReference type="ChEBI" id="CHEBI:60039"/>
        <dbReference type="EC" id="1.5.1.2"/>
    </reaction>
    <physiologicalReaction direction="right-to-left" evidence="15">
        <dbReference type="Rhea" id="RHEA:14107"/>
    </physiologicalReaction>
</comment>
<evidence type="ECO:0000256" key="6">
    <source>
        <dbReference type="ARBA" id="ARBA00022553"/>
    </source>
</evidence>
<comment type="pathway">
    <text evidence="3 18">Amino-acid biosynthesis; L-proline biosynthesis; L-proline from L-glutamate 5-semialdehyde: step 1/1.</text>
</comment>
<dbReference type="RefSeq" id="XP_021015129.1">
    <property type="nucleotide sequence ID" value="XM_021159470.2"/>
</dbReference>
<evidence type="ECO:0000256" key="11">
    <source>
        <dbReference type="ARBA" id="ARBA00023002"/>
    </source>
</evidence>
<feature type="binding site" evidence="17">
    <location>
        <position position="56"/>
    </location>
    <ligand>
        <name>NADPH</name>
        <dbReference type="ChEBI" id="CHEBI:57783"/>
    </ligand>
</feature>
<dbReference type="EC" id="1.5.1.2" evidence="18"/>
<dbReference type="UniPathway" id="UPA00098">
    <property type="reaction ID" value="UER00361"/>
</dbReference>
<evidence type="ECO:0000259" key="20">
    <source>
        <dbReference type="Pfam" id="PF03807"/>
    </source>
</evidence>
<feature type="binding site" evidence="17">
    <location>
        <begin position="95"/>
        <end position="97"/>
    </location>
    <ligand>
        <name>NADP(+)</name>
        <dbReference type="ChEBI" id="CHEBI:58349"/>
    </ligand>
</feature>
<dbReference type="InterPro" id="IPR008927">
    <property type="entry name" value="6-PGluconate_DH-like_C_sf"/>
</dbReference>
<dbReference type="GO" id="GO:0055129">
    <property type="term" value="P:L-proline biosynthetic process"/>
    <property type="evidence" value="ECO:0007669"/>
    <property type="project" value="UniProtKB-UniPathway"/>
</dbReference>
<keyword evidence="11 18" id="KW-0560">Oxidoreductase</keyword>
<evidence type="ECO:0000256" key="19">
    <source>
        <dbReference type="SAM" id="MobiDB-lite"/>
    </source>
</evidence>
<feature type="binding site" evidence="17">
    <location>
        <begin position="6"/>
        <end position="11"/>
    </location>
    <ligand>
        <name>NADP(+)</name>
        <dbReference type="ChEBI" id="CHEBI:58349"/>
    </ligand>
</feature>
<feature type="region of interest" description="Disordered" evidence="19">
    <location>
        <begin position="294"/>
        <end position="320"/>
    </location>
</feature>
<keyword evidence="7 18" id="KW-0028">Amino-acid biosynthesis</keyword>
<dbReference type="Gene3D" id="1.10.3730.10">
    <property type="entry name" value="ProC C-terminal domain-like"/>
    <property type="match status" value="1"/>
</dbReference>
<dbReference type="InterPro" id="IPR028939">
    <property type="entry name" value="P5C_Rdtase_cat_N"/>
</dbReference>
<dbReference type="Gene3D" id="3.40.50.720">
    <property type="entry name" value="NAD(P)-binding Rossmann-like Domain"/>
    <property type="match status" value="1"/>
</dbReference>
<accession>A0A6P5PCN2</accession>
<dbReference type="Pfam" id="PF14748">
    <property type="entry name" value="P5CR_dimer"/>
    <property type="match status" value="1"/>
</dbReference>
<comment type="similarity">
    <text evidence="4 18">Belongs to the pyrroline-5-carboxylate reductase family.</text>
</comment>
<evidence type="ECO:0000256" key="5">
    <source>
        <dbReference type="ARBA" id="ARBA00022490"/>
    </source>
</evidence>
<evidence type="ECO:0000256" key="10">
    <source>
        <dbReference type="ARBA" id="ARBA00022990"/>
    </source>
</evidence>
<evidence type="ECO:0000256" key="9">
    <source>
        <dbReference type="ARBA" id="ARBA00022857"/>
    </source>
</evidence>
<keyword evidence="5" id="KW-0963">Cytoplasm</keyword>
<evidence type="ECO:0000259" key="21">
    <source>
        <dbReference type="Pfam" id="PF14748"/>
    </source>
</evidence>
<keyword evidence="10" id="KW-0007">Acetylation</keyword>
<evidence type="ECO:0000256" key="14">
    <source>
        <dbReference type="ARBA" id="ARBA00049867"/>
    </source>
</evidence>
<dbReference type="AlphaFoldDB" id="A0A6P5PCN2"/>
<evidence type="ECO:0000256" key="12">
    <source>
        <dbReference type="ARBA" id="ARBA00023128"/>
    </source>
</evidence>
<gene>
    <name evidence="23" type="primary">Pycr2</name>
</gene>
<evidence type="ECO:0000256" key="16">
    <source>
        <dbReference type="ARBA" id="ARBA00049938"/>
    </source>
</evidence>
<comment type="subunit">
    <text evidence="13">Homodecamer; composed of 5 homodimers. Interacts with LTO1.</text>
</comment>
<comment type="catalytic activity">
    <reaction evidence="14">
        <text>L-proline + NADP(+) = (S)-1-pyrroline-5-carboxylate + NADPH + 2 H(+)</text>
        <dbReference type="Rhea" id="RHEA:14109"/>
        <dbReference type="ChEBI" id="CHEBI:15378"/>
        <dbReference type="ChEBI" id="CHEBI:17388"/>
        <dbReference type="ChEBI" id="CHEBI:57783"/>
        <dbReference type="ChEBI" id="CHEBI:58349"/>
        <dbReference type="ChEBI" id="CHEBI:60039"/>
        <dbReference type="EC" id="1.5.1.2"/>
    </reaction>
    <physiologicalReaction direction="right-to-left" evidence="14">
        <dbReference type="Rhea" id="RHEA:14111"/>
    </physiologicalReaction>
</comment>
<dbReference type="GO" id="GO:0005739">
    <property type="term" value="C:mitochondrion"/>
    <property type="evidence" value="ECO:0007669"/>
    <property type="project" value="UniProtKB-SubCell"/>
</dbReference>
<dbReference type="Proteomes" id="UP000515126">
    <property type="component" value="Chromosome 1"/>
</dbReference>
<dbReference type="GO" id="GO:0004735">
    <property type="term" value="F:pyrroline-5-carboxylate reductase activity"/>
    <property type="evidence" value="ECO:0007669"/>
    <property type="project" value="UniProtKB-EC"/>
</dbReference>
<evidence type="ECO:0000256" key="13">
    <source>
        <dbReference type="ARBA" id="ARBA00047150"/>
    </source>
</evidence>
<evidence type="ECO:0000256" key="7">
    <source>
        <dbReference type="ARBA" id="ARBA00022605"/>
    </source>
</evidence>
<keyword evidence="12" id="KW-0496">Mitochondrion</keyword>
<dbReference type="PROSITE" id="PS00521">
    <property type="entry name" value="P5CR"/>
    <property type="match status" value="1"/>
</dbReference>
<reference evidence="23" key="1">
    <citation type="submission" date="2025-08" db="UniProtKB">
        <authorList>
            <consortium name="RefSeq"/>
        </authorList>
    </citation>
    <scope>IDENTIFICATION</scope>
</reference>
<dbReference type="PANTHER" id="PTHR11645">
    <property type="entry name" value="PYRROLINE-5-CARBOXYLATE REDUCTASE"/>
    <property type="match status" value="1"/>
</dbReference>
<dbReference type="PIRSF" id="PIRSF000193">
    <property type="entry name" value="Pyrrol-5-carb_rd"/>
    <property type="match status" value="1"/>
</dbReference>
<evidence type="ECO:0000256" key="4">
    <source>
        <dbReference type="ARBA" id="ARBA00005525"/>
    </source>
</evidence>
<dbReference type="InterPro" id="IPR000304">
    <property type="entry name" value="Pyrroline-COOH_reductase"/>
</dbReference>
<dbReference type="NCBIfam" id="TIGR00112">
    <property type="entry name" value="proC"/>
    <property type="match status" value="1"/>
</dbReference>
<evidence type="ECO:0000256" key="1">
    <source>
        <dbReference type="ARBA" id="ARBA00004173"/>
    </source>
</evidence>
<evidence type="ECO:0000256" key="2">
    <source>
        <dbReference type="ARBA" id="ARBA00004496"/>
    </source>
</evidence>
<dbReference type="InterPro" id="IPR036291">
    <property type="entry name" value="NAD(P)-bd_dom_sf"/>
</dbReference>
<dbReference type="InterPro" id="IPR029036">
    <property type="entry name" value="P5CR_dimer"/>
</dbReference>
<keyword evidence="22" id="KW-1185">Reference proteome</keyword>